<keyword evidence="3" id="KW-1185">Reference proteome</keyword>
<accession>A0A2K9VS50</accession>
<evidence type="ECO:0000256" key="1">
    <source>
        <dbReference type="SAM" id="Phobius"/>
    </source>
</evidence>
<evidence type="ECO:0000313" key="3">
    <source>
        <dbReference type="Proteomes" id="UP000297194"/>
    </source>
</evidence>
<reference evidence="2" key="1">
    <citation type="journal article" date="2017" name="Virus Genes">
        <title>The complete genome sequence of a third distinct baculovirus isolated from the true armyworm, Mythimna unipuncta, contains two copies of the lef-7 gene.</title>
        <authorList>
            <person name="Harrison R.L."/>
            <person name="Mowery J.D."/>
            <person name="Rowley D.L."/>
            <person name="Bauchan G.R."/>
            <person name="Theilmann D.A."/>
            <person name="Rohrmann G.F."/>
            <person name="Erlandson M.A."/>
        </authorList>
    </citation>
    <scope>NUCLEOTIDE SEQUENCE [LARGE SCALE GENOMIC DNA]</scope>
    <source>
        <strain evidence="2">#7</strain>
    </source>
</reference>
<dbReference type="EMBL" id="MF375894">
    <property type="protein sequence ID" value="AUV65286.1"/>
    <property type="molecule type" value="Genomic_DNA"/>
</dbReference>
<organism evidence="2 3">
    <name type="scientific">Mythimna unipuncta nucleopolyhedrovirus</name>
    <dbReference type="NCBI Taxonomy" id="447897"/>
    <lineage>
        <taxon>Viruses</taxon>
        <taxon>Viruses incertae sedis</taxon>
        <taxon>Naldaviricetes</taxon>
        <taxon>Lefavirales</taxon>
        <taxon>Baculoviridae</taxon>
        <taxon>Alphabaculovirus</taxon>
    </lineage>
</organism>
<keyword evidence="1" id="KW-1133">Transmembrane helix</keyword>
<dbReference type="InterPro" id="IPR007784">
    <property type="entry name" value="PIR"/>
</dbReference>
<proteinExistence type="predicted"/>
<dbReference type="KEGG" id="vg:40526959"/>
<evidence type="ECO:0000313" key="2">
    <source>
        <dbReference type="EMBL" id="AUV65286.1"/>
    </source>
</evidence>
<keyword evidence="1" id="KW-0812">Transmembrane</keyword>
<name>A0A2K9VS50_9ABAC</name>
<feature type="transmembrane region" description="Helical" evidence="1">
    <location>
        <begin position="122"/>
        <end position="142"/>
    </location>
</feature>
<dbReference type="Proteomes" id="UP000297194">
    <property type="component" value="Segment"/>
</dbReference>
<dbReference type="RefSeq" id="YP_009666679.1">
    <property type="nucleotide sequence ID" value="NC_043530.1"/>
</dbReference>
<dbReference type="Pfam" id="PF05092">
    <property type="entry name" value="PIF"/>
    <property type="match status" value="1"/>
</dbReference>
<dbReference type="GeneID" id="40526959"/>
<keyword evidence="1" id="KW-0472">Membrane</keyword>
<sequence length="646" mass="74134">MRVRRRKRDARQTRDQRRSHLHVRLDRRLVRPKHVFVSVSGAVHQQRHAGERVRSQHAVVQLGHFQLVHRQRAAGQRAGVVSFVGQRPTRAQLATAHGDSRSFHRDVCATVSRQLRRRGEDMYLIVAIVLLVFIVLILYNYIGLLEFAQVPPPPPLLRYNNDGVSFIEPPTEIIIEGNDHECHKQLTPCTTHMDCDVCREGLANCQYFESKTLVTMRDPETNQEVSTEIEAGESYCMALDRERARSCNPHTGVWLLAQSETGYSLLCSCLMPGLVTQLSLYHDCDVPVGCQPNGQIASIYETPLRCVCDTGFESDFDATTQTPYCRSRRFRDLVFHRLVSVAPCGRGEVQINHPALDPLYLEQVAQPDICVIDPCSVDPISGQRHNGYLSSQFIDGTIYNFCVCPYRENLFGIYNNQPNMIRDQGRPLVNACLRPFNSTIAQLFRVDYKVFWAHNDRNVSDDELVALVQPVQMSSPRYHRMLFPPTLAHPDVGIHHNFQIFKISMAFSPIFYSNDNIYTKYIVLSARTREPCFFPGHEGRCIVANANGCIRRHAPFQVGTAQASSNHWCYLSRDGGYLLMWWWADHLWRRNEYAVAMRMPLLFAFVENNRWATTINLVRGFQIDMPNFNHDAMRQILDTYVNYSVN</sequence>
<protein>
    <submittedName>
        <fullName evidence="2">PIF-1</fullName>
    </submittedName>
</protein>